<organism evidence="4 6">
    <name type="scientific">Amblyomma americanum</name>
    <name type="common">Lone star tick</name>
    <dbReference type="NCBI Taxonomy" id="6943"/>
    <lineage>
        <taxon>Eukaryota</taxon>
        <taxon>Metazoa</taxon>
        <taxon>Ecdysozoa</taxon>
        <taxon>Arthropoda</taxon>
        <taxon>Chelicerata</taxon>
        <taxon>Arachnida</taxon>
        <taxon>Acari</taxon>
        <taxon>Parasitiformes</taxon>
        <taxon>Ixodida</taxon>
        <taxon>Ixodoidea</taxon>
        <taxon>Ixodidae</taxon>
        <taxon>Amblyomminae</taxon>
        <taxon>Amblyomma</taxon>
    </lineage>
</organism>
<evidence type="ECO:0000313" key="5">
    <source>
        <dbReference type="EMBL" id="KAK8773942.1"/>
    </source>
</evidence>
<evidence type="ECO:0000259" key="3">
    <source>
        <dbReference type="PROSITE" id="PS50158"/>
    </source>
</evidence>
<sequence length="256" mass="29201">MASAVCEYDRVSAAKFVDYKFFVPPLPAPHQPQKTVFLHCDPDGRPYKFDDMVDEFKRLSLMEKLGGCGQYQRNHIWQVYFKDPDHLQPLLDAGELTVKGRRCLVIDPCFKRVHFILHWVPIDVRDRAVRRVVKRFGSVDHMVSEKVPAEAKWRSVWARVTLKDGLAMDDVPHLLRLKPGSMSLVVIVGREPLCLRCNQKGHLRRVCGAVRCGLCARVGHADVDCPRRPPPEAETASGKSRKGKGKKKKKNKSKKR</sequence>
<accession>A0AAQ4E6A2</accession>
<feature type="domain" description="CCHC-type" evidence="3">
    <location>
        <begin position="194"/>
        <end position="207"/>
    </location>
</feature>
<feature type="region of interest" description="Disordered" evidence="2">
    <location>
        <begin position="224"/>
        <end position="256"/>
    </location>
</feature>
<evidence type="ECO:0000313" key="4">
    <source>
        <dbReference type="EMBL" id="KAK8770231.1"/>
    </source>
</evidence>
<protein>
    <recommendedName>
        <fullName evidence="3">CCHC-type domain-containing protein</fullName>
    </recommendedName>
</protein>
<feature type="compositionally biased region" description="Basic residues" evidence="2">
    <location>
        <begin position="239"/>
        <end position="256"/>
    </location>
</feature>
<keyword evidence="6" id="KW-1185">Reference proteome</keyword>
<dbReference type="GO" id="GO:0003676">
    <property type="term" value="F:nucleic acid binding"/>
    <property type="evidence" value="ECO:0007669"/>
    <property type="project" value="InterPro"/>
</dbReference>
<dbReference type="EMBL" id="JARKHS020021452">
    <property type="protein sequence ID" value="KAK8770231.1"/>
    <property type="molecule type" value="Genomic_DNA"/>
</dbReference>
<dbReference type="AlphaFoldDB" id="A0AAQ4E6A2"/>
<dbReference type="GO" id="GO:0008270">
    <property type="term" value="F:zinc ion binding"/>
    <property type="evidence" value="ECO:0007669"/>
    <property type="project" value="UniProtKB-KW"/>
</dbReference>
<name>A0AAQ4E6A2_AMBAM</name>
<dbReference type="EMBL" id="JARKHS020016042">
    <property type="protein sequence ID" value="KAK8773942.1"/>
    <property type="molecule type" value="Genomic_DNA"/>
</dbReference>
<dbReference type="Gene3D" id="4.10.60.10">
    <property type="entry name" value="Zinc finger, CCHC-type"/>
    <property type="match status" value="1"/>
</dbReference>
<gene>
    <name evidence="5" type="ORF">V5799_011525</name>
    <name evidence="4" type="ORF">V5799_013305</name>
</gene>
<evidence type="ECO:0000256" key="1">
    <source>
        <dbReference type="PROSITE-ProRule" id="PRU00047"/>
    </source>
</evidence>
<dbReference type="InterPro" id="IPR036875">
    <property type="entry name" value="Znf_CCHC_sf"/>
</dbReference>
<comment type="caution">
    <text evidence="4">The sequence shown here is derived from an EMBL/GenBank/DDBJ whole genome shotgun (WGS) entry which is preliminary data.</text>
</comment>
<reference evidence="4" key="2">
    <citation type="submission" date="2023-03" db="EMBL/GenBank/DDBJ databases">
        <authorList>
            <person name="Thuy-Boun P."/>
        </authorList>
    </citation>
    <scope>NUCLEOTIDE SEQUENCE</scope>
    <source>
        <strain evidence="4">F_SG_1</strain>
        <tissue evidence="4">Salivary glands</tissue>
    </source>
</reference>
<dbReference type="PROSITE" id="PS50158">
    <property type="entry name" value="ZF_CCHC"/>
    <property type="match status" value="1"/>
</dbReference>
<dbReference type="SUPFAM" id="SSF57756">
    <property type="entry name" value="Retrovirus zinc finger-like domains"/>
    <property type="match status" value="1"/>
</dbReference>
<evidence type="ECO:0000313" key="6">
    <source>
        <dbReference type="Proteomes" id="UP001321473"/>
    </source>
</evidence>
<keyword evidence="1" id="KW-0862">Zinc</keyword>
<reference evidence="4" key="3">
    <citation type="submission" date="2024-02" db="EMBL/GenBank/DDBJ databases">
        <authorList>
            <person name="Mcdaniel E.A."/>
            <person name="Celebi F.M."/>
            <person name="Reiter T."/>
            <person name="Weiss E.C."/>
            <person name="Chou S."/>
        </authorList>
    </citation>
    <scope>NUCLEOTIDE SEQUENCE</scope>
    <source>
        <strain evidence="4">F_SG_1</strain>
        <tissue evidence="4">Salivary glands</tissue>
    </source>
</reference>
<dbReference type="Proteomes" id="UP001321473">
    <property type="component" value="Unassembled WGS sequence"/>
</dbReference>
<reference evidence="4 6" key="1">
    <citation type="journal article" date="2023" name="Arcadia Sci">
        <title>De novo assembly of a long-read Amblyomma americanum tick genome.</title>
        <authorList>
            <person name="Chou S."/>
            <person name="Poskanzer K.E."/>
            <person name="Rollins M."/>
            <person name="Thuy-Boun P.S."/>
        </authorList>
    </citation>
    <scope>NUCLEOTIDE SEQUENCE [LARGE SCALE GENOMIC DNA]</scope>
    <source>
        <strain evidence="4">F_SG_1</strain>
        <tissue evidence="4">Salivary glands</tissue>
    </source>
</reference>
<keyword evidence="1" id="KW-0479">Metal-binding</keyword>
<evidence type="ECO:0000256" key="2">
    <source>
        <dbReference type="SAM" id="MobiDB-lite"/>
    </source>
</evidence>
<dbReference type="InterPro" id="IPR001878">
    <property type="entry name" value="Znf_CCHC"/>
</dbReference>
<keyword evidence="1" id="KW-0863">Zinc-finger</keyword>
<proteinExistence type="predicted"/>